<organism evidence="1">
    <name type="scientific">marine sediment metagenome</name>
    <dbReference type="NCBI Taxonomy" id="412755"/>
    <lineage>
        <taxon>unclassified sequences</taxon>
        <taxon>metagenomes</taxon>
        <taxon>ecological metagenomes</taxon>
    </lineage>
</organism>
<comment type="caution">
    <text evidence="1">The sequence shown here is derived from an EMBL/GenBank/DDBJ whole genome shotgun (WGS) entry which is preliminary data.</text>
</comment>
<accession>X0VMF7</accession>
<reference evidence="1" key="1">
    <citation type="journal article" date="2014" name="Front. Microbiol.">
        <title>High frequency of phylogenetically diverse reductive dehalogenase-homologous genes in deep subseafloor sedimentary metagenomes.</title>
        <authorList>
            <person name="Kawai M."/>
            <person name="Futagami T."/>
            <person name="Toyoda A."/>
            <person name="Takaki Y."/>
            <person name="Nishi S."/>
            <person name="Hori S."/>
            <person name="Arai W."/>
            <person name="Tsubouchi T."/>
            <person name="Morono Y."/>
            <person name="Uchiyama I."/>
            <person name="Ito T."/>
            <person name="Fujiyama A."/>
            <person name="Inagaki F."/>
            <person name="Takami H."/>
        </authorList>
    </citation>
    <scope>NUCLEOTIDE SEQUENCE</scope>
    <source>
        <strain evidence="1">Expedition CK06-06</strain>
    </source>
</reference>
<evidence type="ECO:0000313" key="1">
    <source>
        <dbReference type="EMBL" id="GAG19410.1"/>
    </source>
</evidence>
<proteinExistence type="predicted"/>
<dbReference type="EMBL" id="BARS01031549">
    <property type="protein sequence ID" value="GAG19410.1"/>
    <property type="molecule type" value="Genomic_DNA"/>
</dbReference>
<name>X0VMF7_9ZZZZ</name>
<dbReference type="AlphaFoldDB" id="X0VMF7"/>
<sequence>MATMEKTKAKQKYVFDTHKLIYHLDRVLAWQRGERIVPIHLDISPSG</sequence>
<protein>
    <submittedName>
        <fullName evidence="1">Uncharacterized protein</fullName>
    </submittedName>
</protein>
<feature type="non-terminal residue" evidence="1">
    <location>
        <position position="47"/>
    </location>
</feature>
<gene>
    <name evidence="1" type="ORF">S01H1_49086</name>
</gene>